<sequence>MAHNDVIAELMARAQAVAESVLPDPQGDLVMMLFQRLYLAGESEAAVGDRLMRAVMLARTIMDEPPQRAIIAIFGKTCIEVDVRAATPAGKR</sequence>
<evidence type="ECO:0000313" key="2">
    <source>
        <dbReference type="Proteomes" id="UP000542125"/>
    </source>
</evidence>
<dbReference type="Proteomes" id="UP000542125">
    <property type="component" value="Unassembled WGS sequence"/>
</dbReference>
<dbReference type="RefSeq" id="WP_179583182.1">
    <property type="nucleotide sequence ID" value="NZ_JACBYR010000001.1"/>
</dbReference>
<accession>A0A7Y9LIT7</accession>
<evidence type="ECO:0000313" key="1">
    <source>
        <dbReference type="EMBL" id="NYE81284.1"/>
    </source>
</evidence>
<keyword evidence="2" id="KW-1185">Reference proteome</keyword>
<protein>
    <submittedName>
        <fullName evidence="1">Uncharacterized protein</fullName>
    </submittedName>
</protein>
<organism evidence="1 2">
    <name type="scientific">Pigmentiphaga litoralis</name>
    <dbReference type="NCBI Taxonomy" id="516702"/>
    <lineage>
        <taxon>Bacteria</taxon>
        <taxon>Pseudomonadati</taxon>
        <taxon>Pseudomonadota</taxon>
        <taxon>Betaproteobacteria</taxon>
        <taxon>Burkholderiales</taxon>
        <taxon>Alcaligenaceae</taxon>
        <taxon>Pigmentiphaga</taxon>
    </lineage>
</organism>
<name>A0A7Y9LIT7_9BURK</name>
<comment type="caution">
    <text evidence="1">The sequence shown here is derived from an EMBL/GenBank/DDBJ whole genome shotgun (WGS) entry which is preliminary data.</text>
</comment>
<dbReference type="AlphaFoldDB" id="A0A7Y9LIT7"/>
<reference evidence="1 2" key="1">
    <citation type="submission" date="2020-07" db="EMBL/GenBank/DDBJ databases">
        <title>Genomic Encyclopedia of Type Strains, Phase IV (KMG-V): Genome sequencing to study the core and pangenomes of soil and plant-associated prokaryotes.</title>
        <authorList>
            <person name="Whitman W."/>
        </authorList>
    </citation>
    <scope>NUCLEOTIDE SEQUENCE [LARGE SCALE GENOMIC DNA]</scope>
    <source>
        <strain evidence="1 2">SAS40</strain>
    </source>
</reference>
<gene>
    <name evidence="1" type="ORF">FHW18_000555</name>
</gene>
<dbReference type="EMBL" id="JACBYR010000001">
    <property type="protein sequence ID" value="NYE81284.1"/>
    <property type="molecule type" value="Genomic_DNA"/>
</dbReference>
<proteinExistence type="predicted"/>